<accession>A0ABR0QW73</accession>
<organism evidence="2 3">
    <name type="scientific">Gossypium arboreum</name>
    <name type="common">Tree cotton</name>
    <name type="synonym">Gossypium nanking</name>
    <dbReference type="NCBI Taxonomy" id="29729"/>
    <lineage>
        <taxon>Eukaryota</taxon>
        <taxon>Viridiplantae</taxon>
        <taxon>Streptophyta</taxon>
        <taxon>Embryophyta</taxon>
        <taxon>Tracheophyta</taxon>
        <taxon>Spermatophyta</taxon>
        <taxon>Magnoliopsida</taxon>
        <taxon>eudicotyledons</taxon>
        <taxon>Gunneridae</taxon>
        <taxon>Pentapetalae</taxon>
        <taxon>rosids</taxon>
        <taxon>malvids</taxon>
        <taxon>Malvales</taxon>
        <taxon>Malvaceae</taxon>
        <taxon>Malvoideae</taxon>
        <taxon>Gossypium</taxon>
    </lineage>
</organism>
<dbReference type="EMBL" id="JARKNE010000002">
    <property type="protein sequence ID" value="KAK5843419.1"/>
    <property type="molecule type" value="Genomic_DNA"/>
</dbReference>
<feature type="compositionally biased region" description="Basic residues" evidence="1">
    <location>
        <begin position="128"/>
        <end position="138"/>
    </location>
</feature>
<keyword evidence="3" id="KW-1185">Reference proteome</keyword>
<evidence type="ECO:0000313" key="2">
    <source>
        <dbReference type="EMBL" id="KAK5843419.1"/>
    </source>
</evidence>
<gene>
    <name evidence="2" type="ORF">PVK06_005876</name>
</gene>
<evidence type="ECO:0000313" key="3">
    <source>
        <dbReference type="Proteomes" id="UP001358586"/>
    </source>
</evidence>
<feature type="compositionally biased region" description="Polar residues" evidence="1">
    <location>
        <begin position="71"/>
        <end position="84"/>
    </location>
</feature>
<feature type="region of interest" description="Disordered" evidence="1">
    <location>
        <begin position="71"/>
        <end position="158"/>
    </location>
</feature>
<evidence type="ECO:0000256" key="1">
    <source>
        <dbReference type="SAM" id="MobiDB-lite"/>
    </source>
</evidence>
<proteinExistence type="predicted"/>
<reference evidence="2 3" key="1">
    <citation type="submission" date="2023-03" db="EMBL/GenBank/DDBJ databases">
        <title>WGS of Gossypium arboreum.</title>
        <authorList>
            <person name="Yu D."/>
        </authorList>
    </citation>
    <scope>NUCLEOTIDE SEQUENCE [LARGE SCALE GENOMIC DNA]</scope>
    <source>
        <tissue evidence="2">Leaf</tissue>
    </source>
</reference>
<name>A0ABR0QW73_GOSAR</name>
<protein>
    <submittedName>
        <fullName evidence="2">Uncharacterized protein</fullName>
    </submittedName>
</protein>
<comment type="caution">
    <text evidence="2">The sequence shown here is derived from an EMBL/GenBank/DDBJ whole genome shotgun (WGS) entry which is preliminary data.</text>
</comment>
<feature type="compositionally biased region" description="Basic and acidic residues" evidence="1">
    <location>
        <begin position="139"/>
        <end position="158"/>
    </location>
</feature>
<sequence>MDKLKCFFYDSPHIFMKCPQKFALKKQWWIRPWDLVRAQEVSKPRRLNGRRSQWSASCVMVCIGCGSVRGSLSSKGTMEQTRSPRSLVRAREKPKPIGQKGTSLSWKGTMEKTRSPRSLVRPREKPKPRGQRGAKRRKATSEHDESSEGLPPKEEMSLSLNLEKEVVMKTVKLGPMRLKSSEASEWLSHRKGFHLWERWVVHQTSTKKK</sequence>
<dbReference type="Proteomes" id="UP001358586">
    <property type="component" value="Chromosome 2"/>
</dbReference>